<dbReference type="GO" id="GO:0016491">
    <property type="term" value="F:oxidoreductase activity"/>
    <property type="evidence" value="ECO:0007669"/>
    <property type="project" value="UniProtKB-KW"/>
</dbReference>
<keyword evidence="1" id="KW-0560">Oxidoreductase</keyword>
<comment type="caution">
    <text evidence="2">The sequence shown here is derived from an EMBL/GenBank/DDBJ whole genome shotgun (WGS) entry which is preliminary data.</text>
</comment>
<reference evidence="2" key="1">
    <citation type="journal article" date="2021" name="Nat. Commun.">
        <title>Genetic determinants of endophytism in the Arabidopsis root mycobiome.</title>
        <authorList>
            <person name="Mesny F."/>
            <person name="Miyauchi S."/>
            <person name="Thiergart T."/>
            <person name="Pickel B."/>
            <person name="Atanasova L."/>
            <person name="Karlsson M."/>
            <person name="Huettel B."/>
            <person name="Barry K.W."/>
            <person name="Haridas S."/>
            <person name="Chen C."/>
            <person name="Bauer D."/>
            <person name="Andreopoulos W."/>
            <person name="Pangilinan J."/>
            <person name="LaButti K."/>
            <person name="Riley R."/>
            <person name="Lipzen A."/>
            <person name="Clum A."/>
            <person name="Drula E."/>
            <person name="Henrissat B."/>
            <person name="Kohler A."/>
            <person name="Grigoriev I.V."/>
            <person name="Martin F.M."/>
            <person name="Hacquard S."/>
        </authorList>
    </citation>
    <scope>NUCLEOTIDE SEQUENCE</scope>
    <source>
        <strain evidence="2">MPI-CAGE-CH-0235</strain>
    </source>
</reference>
<dbReference type="AlphaFoldDB" id="A0A8K0SID5"/>
<gene>
    <name evidence="2" type="ORF">B0I35DRAFT_439841</name>
</gene>
<dbReference type="OrthoDB" id="542013at2759"/>
<evidence type="ECO:0000313" key="3">
    <source>
        <dbReference type="Proteomes" id="UP000813444"/>
    </source>
</evidence>
<dbReference type="PRINTS" id="PR00081">
    <property type="entry name" value="GDHRDH"/>
</dbReference>
<sequence>MSGLFRALIAQLSPLPYPTSDCTGKTVIVTGANTGLGLEAARHFVRLNAKKVILGCRDVGRGNAAKANIEASAERDGPVIEVWPLDLECFDSLEEFCERANKLEQLHIVVQNAGIQTTDKRLVHGFESQIMVNVISTFLMALMLLPALQRSGTPENPSHMSIVGSNAHKFATVNAEREQSILRSCPGMSLQYAYSKLLILLAARELAESLGDTNGQHAVVLNVMEPGLCRSDLFRNARFPVSWMMAVALPLLGRTSEIGSRCLVHASTAGQESHGRYLEDCGFGHEAGFVSTDKGRMAQEKVFKELLAIAESRSLGDLGTIDKANVI</sequence>
<evidence type="ECO:0000313" key="2">
    <source>
        <dbReference type="EMBL" id="KAH7310884.1"/>
    </source>
</evidence>
<dbReference type="EMBL" id="JAGPNK010000012">
    <property type="protein sequence ID" value="KAH7310884.1"/>
    <property type="molecule type" value="Genomic_DNA"/>
</dbReference>
<dbReference type="Proteomes" id="UP000813444">
    <property type="component" value="Unassembled WGS sequence"/>
</dbReference>
<organism evidence="2 3">
    <name type="scientific">Stachybotrys elegans</name>
    <dbReference type="NCBI Taxonomy" id="80388"/>
    <lineage>
        <taxon>Eukaryota</taxon>
        <taxon>Fungi</taxon>
        <taxon>Dikarya</taxon>
        <taxon>Ascomycota</taxon>
        <taxon>Pezizomycotina</taxon>
        <taxon>Sordariomycetes</taxon>
        <taxon>Hypocreomycetidae</taxon>
        <taxon>Hypocreales</taxon>
        <taxon>Stachybotryaceae</taxon>
        <taxon>Stachybotrys</taxon>
    </lineage>
</organism>
<dbReference type="PANTHER" id="PTHR43157">
    <property type="entry name" value="PHOSPHATIDYLINOSITOL-GLYCAN BIOSYNTHESIS CLASS F PROTEIN-RELATED"/>
    <property type="match status" value="1"/>
</dbReference>
<keyword evidence="3" id="KW-1185">Reference proteome</keyword>
<dbReference type="InterPro" id="IPR036291">
    <property type="entry name" value="NAD(P)-bd_dom_sf"/>
</dbReference>
<dbReference type="Gene3D" id="3.40.50.720">
    <property type="entry name" value="NAD(P)-binding Rossmann-like Domain"/>
    <property type="match status" value="1"/>
</dbReference>
<accession>A0A8K0SID5</accession>
<dbReference type="SUPFAM" id="SSF51735">
    <property type="entry name" value="NAD(P)-binding Rossmann-fold domains"/>
    <property type="match status" value="1"/>
</dbReference>
<dbReference type="PANTHER" id="PTHR43157:SF31">
    <property type="entry name" value="PHOSPHATIDYLINOSITOL-GLYCAN BIOSYNTHESIS CLASS F PROTEIN"/>
    <property type="match status" value="1"/>
</dbReference>
<protein>
    <submittedName>
        <fullName evidence="2">Uncharacterized protein</fullName>
    </submittedName>
</protein>
<name>A0A8K0SID5_9HYPO</name>
<evidence type="ECO:0000256" key="1">
    <source>
        <dbReference type="ARBA" id="ARBA00023002"/>
    </source>
</evidence>
<dbReference type="Pfam" id="PF00106">
    <property type="entry name" value="adh_short"/>
    <property type="match status" value="1"/>
</dbReference>
<dbReference type="InterPro" id="IPR002347">
    <property type="entry name" value="SDR_fam"/>
</dbReference>
<proteinExistence type="predicted"/>